<evidence type="ECO:0000256" key="4">
    <source>
        <dbReference type="ARBA" id="ARBA00023014"/>
    </source>
</evidence>
<dbReference type="InterPro" id="IPR013785">
    <property type="entry name" value="Aldolase_TIM"/>
</dbReference>
<dbReference type="EMBL" id="UOFJ01000582">
    <property type="protein sequence ID" value="VAW71227.1"/>
    <property type="molecule type" value="Genomic_DNA"/>
</dbReference>
<dbReference type="AlphaFoldDB" id="A0A3B0Y6R7"/>
<dbReference type="GO" id="GO:0051536">
    <property type="term" value="F:iron-sulfur cluster binding"/>
    <property type="evidence" value="ECO:0007669"/>
    <property type="project" value="UniProtKB-KW"/>
</dbReference>
<keyword evidence="3" id="KW-0408">Iron</keyword>
<dbReference type="GO" id="GO:0003824">
    <property type="term" value="F:catalytic activity"/>
    <property type="evidence" value="ECO:0007669"/>
    <property type="project" value="InterPro"/>
</dbReference>
<evidence type="ECO:0000256" key="3">
    <source>
        <dbReference type="ARBA" id="ARBA00023004"/>
    </source>
</evidence>
<accession>A0A3B0Y6R7</accession>
<dbReference type="SUPFAM" id="SSF102114">
    <property type="entry name" value="Radical SAM enzymes"/>
    <property type="match status" value="1"/>
</dbReference>
<dbReference type="GO" id="GO:0046872">
    <property type="term" value="F:metal ion binding"/>
    <property type="evidence" value="ECO:0007669"/>
    <property type="project" value="UniProtKB-KW"/>
</dbReference>
<evidence type="ECO:0000313" key="5">
    <source>
        <dbReference type="EMBL" id="VAW71227.1"/>
    </source>
</evidence>
<name>A0A3B0Y6R7_9ZZZZ</name>
<dbReference type="Gene3D" id="3.20.20.70">
    <property type="entry name" value="Aldolase class I"/>
    <property type="match status" value="1"/>
</dbReference>
<proteinExistence type="predicted"/>
<evidence type="ECO:0000256" key="1">
    <source>
        <dbReference type="ARBA" id="ARBA00022691"/>
    </source>
</evidence>
<reference evidence="5" key="1">
    <citation type="submission" date="2018-06" db="EMBL/GenBank/DDBJ databases">
        <authorList>
            <person name="Zhirakovskaya E."/>
        </authorList>
    </citation>
    <scope>NUCLEOTIDE SEQUENCE</scope>
</reference>
<keyword evidence="2" id="KW-0479">Metal-binding</keyword>
<dbReference type="InterPro" id="IPR007197">
    <property type="entry name" value="rSAM"/>
</dbReference>
<protein>
    <submittedName>
        <fullName evidence="5">Uncharacterized protein</fullName>
    </submittedName>
</protein>
<keyword evidence="4" id="KW-0411">Iron-sulfur</keyword>
<gene>
    <name evidence="5" type="ORF">MNBD_GAMMA10-332</name>
</gene>
<dbReference type="SFLD" id="SFLDS00029">
    <property type="entry name" value="Radical_SAM"/>
    <property type="match status" value="1"/>
</dbReference>
<dbReference type="InterPro" id="IPR058240">
    <property type="entry name" value="rSAM_sf"/>
</dbReference>
<evidence type="ECO:0000256" key="2">
    <source>
        <dbReference type="ARBA" id="ARBA00022723"/>
    </source>
</evidence>
<keyword evidence="1" id="KW-0949">S-adenosyl-L-methionine</keyword>
<organism evidence="5">
    <name type="scientific">hydrothermal vent metagenome</name>
    <dbReference type="NCBI Taxonomy" id="652676"/>
    <lineage>
        <taxon>unclassified sequences</taxon>
        <taxon>metagenomes</taxon>
        <taxon>ecological metagenomes</taxon>
    </lineage>
</organism>
<sequence>MQIKQYHVTVLSNFLLAYNKYSRTYDKNNIKLSSYPDVFFLLDRSVLNIGIDKNARLLKKLNYANNRLIVIETQLESTELIDNALTGTGLGRYIESSSIEVSAVFSVDKDELVEVRIEDALAQAYHVVKSVFPDYSELIPRTVSILSVARGCQASCEFCFSSASISKDQKQTNVDFERIQYVLNEAKLAGAERAVITGGGEPGLLPAERLTRLRDEN</sequence>